<feature type="compositionally biased region" description="Low complexity" evidence="4">
    <location>
        <begin position="2552"/>
        <end position="2562"/>
    </location>
</feature>
<dbReference type="PANTHER" id="PTHR24216">
    <property type="entry name" value="PAXILLIN-RELATED"/>
    <property type="match status" value="1"/>
</dbReference>
<name>A0A0G4FYS3_9ALVE</name>
<reference evidence="7" key="1">
    <citation type="submission" date="2014-11" db="EMBL/GenBank/DDBJ databases">
        <authorList>
            <person name="Otto D Thomas"/>
            <person name="Naeem Raeece"/>
        </authorList>
    </citation>
    <scope>NUCLEOTIDE SEQUENCE</scope>
</reference>
<feature type="compositionally biased region" description="Basic residues" evidence="4">
    <location>
        <begin position="2038"/>
        <end position="2060"/>
    </location>
</feature>
<evidence type="ECO:0000256" key="1">
    <source>
        <dbReference type="ARBA" id="ARBA00004123"/>
    </source>
</evidence>
<feature type="compositionally biased region" description="Basic and acidic residues" evidence="4">
    <location>
        <begin position="2394"/>
        <end position="2407"/>
    </location>
</feature>
<feature type="compositionally biased region" description="Acidic residues" evidence="4">
    <location>
        <begin position="1002"/>
        <end position="1015"/>
    </location>
</feature>
<dbReference type="GO" id="GO:0005634">
    <property type="term" value="C:nucleus"/>
    <property type="evidence" value="ECO:0007669"/>
    <property type="project" value="UniProtKB-SubCell"/>
</dbReference>
<feature type="region of interest" description="Disordered" evidence="4">
    <location>
        <begin position="2307"/>
        <end position="2332"/>
    </location>
</feature>
<comment type="subcellular location">
    <subcellularLocation>
        <location evidence="1">Nucleus</location>
    </subcellularLocation>
</comment>
<feature type="compositionally biased region" description="Basic and acidic residues" evidence="4">
    <location>
        <begin position="2429"/>
        <end position="2446"/>
    </location>
</feature>
<feature type="compositionally biased region" description="Low complexity" evidence="4">
    <location>
        <begin position="492"/>
        <end position="504"/>
    </location>
</feature>
<evidence type="ECO:0000256" key="2">
    <source>
        <dbReference type="ARBA" id="ARBA00023242"/>
    </source>
</evidence>
<feature type="compositionally biased region" description="Acidic residues" evidence="4">
    <location>
        <begin position="2074"/>
        <end position="2086"/>
    </location>
</feature>
<dbReference type="InterPro" id="IPR022702">
    <property type="entry name" value="Cytosine_MeTrfase1_RFD"/>
</dbReference>
<feature type="compositionally biased region" description="Basic and acidic residues" evidence="4">
    <location>
        <begin position="2223"/>
        <end position="2232"/>
    </location>
</feature>
<feature type="compositionally biased region" description="Acidic residues" evidence="4">
    <location>
        <begin position="519"/>
        <end position="528"/>
    </location>
</feature>
<evidence type="ECO:0000313" key="7">
    <source>
        <dbReference type="EMBL" id="CEM20642.1"/>
    </source>
</evidence>
<feature type="compositionally biased region" description="Acidic residues" evidence="4">
    <location>
        <begin position="300"/>
        <end position="309"/>
    </location>
</feature>
<feature type="region of interest" description="Disordered" evidence="4">
    <location>
        <begin position="2211"/>
        <end position="2257"/>
    </location>
</feature>
<dbReference type="InterPro" id="IPR017956">
    <property type="entry name" value="AT_hook_DNA-bd_motif"/>
</dbReference>
<feature type="compositionally biased region" description="Acidic residues" evidence="4">
    <location>
        <begin position="329"/>
        <end position="346"/>
    </location>
</feature>
<evidence type="ECO:0000256" key="4">
    <source>
        <dbReference type="SAM" id="MobiDB-lite"/>
    </source>
</evidence>
<feature type="compositionally biased region" description="Basic and acidic residues" evidence="4">
    <location>
        <begin position="2087"/>
        <end position="2100"/>
    </location>
</feature>
<feature type="compositionally biased region" description="Basic and acidic residues" evidence="4">
    <location>
        <begin position="2698"/>
        <end position="2713"/>
    </location>
</feature>
<feature type="compositionally biased region" description="Acidic residues" evidence="4">
    <location>
        <begin position="354"/>
        <end position="372"/>
    </location>
</feature>
<evidence type="ECO:0000259" key="6">
    <source>
        <dbReference type="Pfam" id="PF15613"/>
    </source>
</evidence>
<dbReference type="GO" id="GO:0003677">
    <property type="term" value="F:DNA binding"/>
    <property type="evidence" value="ECO:0007669"/>
    <property type="project" value="InterPro"/>
</dbReference>
<accession>A0A0G4FYS3</accession>
<feature type="compositionally biased region" description="Low complexity" evidence="4">
    <location>
        <begin position="384"/>
        <end position="402"/>
    </location>
</feature>
<feature type="domain" description="RFTS" evidence="5">
    <location>
        <begin position="59"/>
        <end position="230"/>
    </location>
</feature>
<feature type="region of interest" description="Disordered" evidence="4">
    <location>
        <begin position="1985"/>
        <end position="2170"/>
    </location>
</feature>
<feature type="coiled-coil region" evidence="3">
    <location>
        <begin position="1449"/>
        <end position="1476"/>
    </location>
</feature>
<dbReference type="EMBL" id="CDMZ01000745">
    <property type="protein sequence ID" value="CEM20642.1"/>
    <property type="molecule type" value="Genomic_DNA"/>
</dbReference>
<feature type="compositionally biased region" description="Acidic residues" evidence="4">
    <location>
        <begin position="2144"/>
        <end position="2156"/>
    </location>
</feature>
<dbReference type="Pfam" id="PF12047">
    <property type="entry name" value="DNMT1-RFD"/>
    <property type="match status" value="1"/>
</dbReference>
<protein>
    <submittedName>
        <fullName evidence="7">Uncharacterized protein</fullName>
    </submittedName>
</protein>
<feature type="compositionally biased region" description="Polar residues" evidence="4">
    <location>
        <begin position="2542"/>
        <end position="2551"/>
    </location>
</feature>
<feature type="region of interest" description="Disordered" evidence="4">
    <location>
        <begin position="243"/>
        <end position="448"/>
    </location>
</feature>
<evidence type="ECO:0000256" key="3">
    <source>
        <dbReference type="SAM" id="Coils"/>
    </source>
</evidence>
<sequence>MSEGAAASLVASGVSAPEAGVGLLKKRVKTEETHRGHSTKEVKDVDELDPEFRLIDRDGTKLHVITEFVLQDCEDRSVPLESLEGSETALVLSGQLMSFFSPANPYRKQREIKMTGAKREETAVQEGGLVFAHNIAPTRAAVAVHFPSPSHPVNVSIEVREWCFDYGEEKRDVPVMWLVSCDGRSWFRLLHPSPKYRQVCASARLKFDICTRIVRTLMRDAKTPYLSIVERLFPQKERREALGDLGGAGEGEGDEAVRGRGRGRGMRGRGRGRGRGGKGSAFPPSTAGGEGEGSVKSEEGEGDGEDADDLPLSQKKLEASSSRLALKEDSEEEDEKGKEEEEEEGHEEEKEEVKEEEVEQEDEDEEEDDEESIPLQKMIQSHTASNPPSASASSSSSAQVLAPQPPPTAAAPVAIARVEERQMTVSSLADSAPAPVSQQKKNQAMKESASLHAEYISYRNSLFPPLPIPPPTGIPRRSSIGRASIGEEAVKAAGGPSFASSAAARWNRGVARRGRGEYSSEDDSDDMDFSQPRSYSGRGRGYRGGRGRGRGRGARGRGRGMRGGGGSLAAFRGRLSHDRILSFPKPTHFHTIVPVSIPLLATAPPVPVPSPPASDVGEVPVRPVPAPPVPPPHSFSPVPAASQEETDDVSEWRDVKVEVPPGGVPVAVKQEMEMEKPDDGDDKEKDKEKYTEWGELFEVPDGTEADVLRMRLFIEAQLKGLRSGKLLSTEFVARLRVRAKRWEKGEMELAQMAGRKTQKDKSIDDLTVSPEDPIVFPRGIPLSKLERYPRPRLIDVSDFLYCFRKQLLPMIPPVSLSELESVVESAGETVGGKENLSPLNVKVQRQGVDSVTPDEILAPVTQLFLASKVLPFGGVGDGSSPLSVGLSSSFSDLEGRLSALATELRMPVGPVWAFAALVGNPSWRVVATGRLDWSARHAVGLNSNSHKREGNFEGPPTLLETLPLDPSLVRPSTWDLMLLRFLWEGLGFRERPGWSVFEMGEEGAGGDDEEMEDAEERPLVEEGEKEEGGMRLQRRRRFLMQAFKRARVFAEDALEGFNLNASLPSPPPVSQEVRVLTNGDGERGPNAAFGDDPVGMEEGWGYLRLLIPSDSVSLPLWKNVITPPDISSTPVGSLGFQSDTSEDAYLLAGWLTSLLSSVLGSPVQFKLEDPKSAAEKQEGEENRLCGKALPLPAESIESLLSLCTADLSASPLVRMCVEAAVDAESKERDKEKAKTHGAEKRKAGRPPLAASPLASAAVRLVEGEKDRALAKPKAALNSSQAVSAAPFGGDRGVLANCRERCVRREPIGEDRFLNRYWLLPFEAPSDDGGDGQSSDVCLRLWVECFRPLPGNLQGPLETVDGQVVAAEEEGEGGQQATVKKEEQTAVKDLKADVEMGGVEVTKEGGVANGPLVPPVNCLSVSANGSGAAAAAAADGGESESSDDDIPLNALRITEKAKKVEKETADLERKRLCENREERPPGIDLEGFKNGRRGWKVETEAELRQVLSAGAAETAGVDGGVQSEWRYATSVHAVESLLRGLSKDSARESILRTRLAAALPEIRRSLERQKEEEREDETLHVRVTRLPSSSSASSSRRLRVEVASSFVSRKVYLLYRDIESLISGVCLPLLWGRVVPLSLLSNGEAKGVEGHEWMSGMLDSLREAAVRGSSLSDSIVDRRHAAVPLARILLSVVRVLQTLCPSVFSSSWVPSTSNEANGRQTAEGEREQQPPSLCSVYEPLFPPPAPQSGRVGGVAGAPAFPLSGIEGSNTPRLWGLGTRWCSELEDLVVSPHALPSPSGGGSDCLSLARNDPLSVCALYLAFFMTWALRPGVQRDVQARRDRASFLEAFPAGPLDDDSLLPSEGSEIFLFRKGVENLQTALKELKDRDPTGVSRLPPSFLCSLTADMAPVEEAQVEKIYIHEGIPSAPPNTAPAGGVKGPRDASSAEQSEKRTPYMRIWLRLKPRKNPRKCDTLVDCASQLLATFPSLYSPEEDPQPRAPPEDAMEDEQEAQQQNSKGSQPGRRGRGRPRTAANSRSSGRTRRGGRPARGGRTRGGARRTAGRGGRGASPSHDEEASDSDADPEQLENELKARELAGERVTRSMRLAVQAKASRGRGRGGGEGNARGGRGRARGRPRLVRFAGDDFADPDDIEETEMVGEGSVPQPEGSSAIPAWVFPFEHLVRAETFEEGPREGERMECICVPLRPTLWQPQQPSATVGGAPEGREGDEKELPSPTLVKNGEEQSGRVGGSPLPEIVTEGGDPVSAVSLPSVSDFMVERGKVIASFECAWRPGDRFRMKFVEESVEAEPQEGKLDEAEGGGHTEAQLGAEQPPPVKLRLVRQEKFFRGTVRWVSYHSSDLWESVAVTWDDQLGGKQGGTGQPEVQAENGGQVHGDGEAAKEEKEKERRGKKRGRPPSGRGKGRAASRSPNKEKEEGGTEKDNHPPEDAQDAAPTPNGAPGESHEEEGEEGMMGEVKKRKRESSEEGMKDPETKQGQQAESERNGVDPQPDSSRKGPDPLMDLSNGNSSLIAAKADVEMNGAPASSSADHQQPSPSSKPSSSSAKKEKSEKENAEEAPPVLPPPPKPSRDEPDIDFVSLWEMEPIPSLCPSPIAVAPVPHDNPSQPSPSPLVPRMKFDTIRQAGASRAGDSTTETALEVPHLQQGAGESDCPMGHARDEKPTAAAADLGAMPSGPIEAFEGKDGENGDVVMRDV</sequence>
<feature type="region of interest" description="Disordered" evidence="4">
    <location>
        <begin position="2372"/>
        <end position="2594"/>
    </location>
</feature>
<feature type="region of interest" description="Disordered" evidence="4">
    <location>
        <begin position="1002"/>
        <end position="1027"/>
    </location>
</feature>
<dbReference type="SMART" id="SM00384">
    <property type="entry name" value="AT_hook"/>
    <property type="match status" value="4"/>
</dbReference>
<feature type="region of interest" description="Disordered" evidence="4">
    <location>
        <begin position="1923"/>
        <end position="1951"/>
    </location>
</feature>
<feature type="compositionally biased region" description="Gly residues" evidence="4">
    <location>
        <begin position="2117"/>
        <end position="2126"/>
    </location>
</feature>
<feature type="region of interest" description="Disordered" evidence="4">
    <location>
        <begin position="1224"/>
        <end position="1247"/>
    </location>
</feature>
<feature type="region of interest" description="Disordered" evidence="4">
    <location>
        <begin position="2612"/>
        <end position="2713"/>
    </location>
</feature>
<feature type="compositionally biased region" description="Basic and acidic residues" evidence="4">
    <location>
        <begin position="2481"/>
        <end position="2492"/>
    </location>
</feature>
<keyword evidence="2" id="KW-0539">Nucleus</keyword>
<feature type="domain" description="WHIM2" evidence="6">
    <location>
        <begin position="1302"/>
        <end position="1555"/>
    </location>
</feature>
<feature type="region of interest" description="Disordered" evidence="4">
    <location>
        <begin position="1706"/>
        <end position="1729"/>
    </location>
</feature>
<evidence type="ECO:0000259" key="5">
    <source>
        <dbReference type="Pfam" id="PF12047"/>
    </source>
</evidence>
<feature type="compositionally biased region" description="Basic and acidic residues" evidence="4">
    <location>
        <begin position="1016"/>
        <end position="1027"/>
    </location>
</feature>
<proteinExistence type="predicted"/>
<dbReference type="Pfam" id="PF15613">
    <property type="entry name" value="WSD"/>
    <property type="match status" value="1"/>
</dbReference>
<feature type="compositionally biased region" description="Basic residues" evidence="4">
    <location>
        <begin position="2127"/>
        <end position="2137"/>
    </location>
</feature>
<feature type="compositionally biased region" description="Basic and acidic residues" evidence="4">
    <location>
        <begin position="2563"/>
        <end position="2573"/>
    </location>
</feature>
<dbReference type="InterPro" id="IPR028941">
    <property type="entry name" value="WHIM2_dom"/>
</dbReference>
<organism evidence="7">
    <name type="scientific">Chromera velia CCMP2878</name>
    <dbReference type="NCBI Taxonomy" id="1169474"/>
    <lineage>
        <taxon>Eukaryota</taxon>
        <taxon>Sar</taxon>
        <taxon>Alveolata</taxon>
        <taxon>Colpodellida</taxon>
        <taxon>Chromeraceae</taxon>
        <taxon>Chromera</taxon>
    </lineage>
</organism>
<keyword evidence="3" id="KW-0175">Coiled coil</keyword>
<feature type="compositionally biased region" description="Basic residues" evidence="4">
    <location>
        <begin position="2408"/>
        <end position="2424"/>
    </location>
</feature>
<feature type="region of interest" description="Disordered" evidence="4">
    <location>
        <begin position="622"/>
        <end position="651"/>
    </location>
</feature>
<feature type="compositionally biased region" description="Pro residues" evidence="4">
    <location>
        <begin position="622"/>
        <end position="634"/>
    </location>
</feature>
<feature type="compositionally biased region" description="Basic and acidic residues" evidence="4">
    <location>
        <begin position="1224"/>
        <end position="1241"/>
    </location>
</feature>
<feature type="compositionally biased region" description="Basic residues" evidence="4">
    <location>
        <begin position="540"/>
        <end position="560"/>
    </location>
</feature>
<feature type="region of interest" description="Disordered" evidence="4">
    <location>
        <begin position="489"/>
        <end position="565"/>
    </location>
</feature>
<feature type="compositionally biased region" description="Basic residues" evidence="4">
    <location>
        <begin position="259"/>
        <end position="276"/>
    </location>
</feature>
<feature type="compositionally biased region" description="Basic and acidic residues" evidence="4">
    <location>
        <begin position="2310"/>
        <end position="2321"/>
    </location>
</feature>
<dbReference type="PANTHER" id="PTHR24216:SF65">
    <property type="entry name" value="PAXILLIN-LIKE PROTEIN 1"/>
    <property type="match status" value="1"/>
</dbReference>
<gene>
    <name evidence="7" type="ORF">Cvel_19437</name>
</gene>
<dbReference type="VEuPathDB" id="CryptoDB:Cvel_19437"/>